<dbReference type="SUPFAM" id="SSF56322">
    <property type="entry name" value="ADC synthase"/>
    <property type="match status" value="1"/>
</dbReference>
<evidence type="ECO:0000259" key="1">
    <source>
        <dbReference type="Pfam" id="PF00425"/>
    </source>
</evidence>
<dbReference type="PRINTS" id="PR00095">
    <property type="entry name" value="ANTSNTHASEI"/>
</dbReference>
<dbReference type="OMA" id="GCVGYLD"/>
<gene>
    <name evidence="3" type="ORF">FNF29_06308</name>
</gene>
<evidence type="ECO:0000313" key="3">
    <source>
        <dbReference type="EMBL" id="KAA0149017.1"/>
    </source>
</evidence>
<sequence length="569" mass="59684">MAAEPHAVPALPEGSIQPSVAEIREACSKDGASFTAAAVFCEVMADMETPLSAFLKVRRGSYSFLLESVEGAERVARYSFIGTEPDEVIRIGAGLDAEGDPMTVLEAKLAVQRLLPAKGVPLPPFRGGAVGYVSYDAVRHFEPRVAARIEAQKDPLPVPEAVFMMTSSMLVFDRARHSIKVVAHCPVPQGGASESDEAWAAAYASAGARIAELVARLAAPVPAGSGCRTRVVSPSLIAPPKATEGSLESAAAAGGSTAASAKSASMDYAAWESRSNVGREGYEGFVRSLKESIVAGDIIQAVPSQRMRHDLAPGVTAVDLYRQLRRTNPSPYMFLLELGDDGTGSAGLDSAAQGGPGGLSVVGASPEMLCKVTSDGEVETHPIAGTRRRGRTPEEDEAMARDLLGDPKERAEHIMLVDLGRNDCGRVCAPGSVKVERLMGIERYSHVMHIVSRVTGRLAEGRTALDAFRSIFPAGTVSGAPKISAIDLVASLEPERRYVYAGAVGFWSFDGALDTAIAIRTLFVSGGSAYLQAGGGIVHDSDPASEYIETINKLAASMKAVDTAVAAAT</sequence>
<proteinExistence type="predicted"/>
<dbReference type="Gene3D" id="3.60.120.10">
    <property type="entry name" value="Anthranilate synthase"/>
    <property type="match status" value="1"/>
</dbReference>
<evidence type="ECO:0008006" key="5">
    <source>
        <dbReference type="Google" id="ProtNLM"/>
    </source>
</evidence>
<feature type="domain" description="Anthranilate synthase component I N-terminal" evidence="2">
    <location>
        <begin position="46"/>
        <end position="178"/>
    </location>
</feature>
<dbReference type="InterPro" id="IPR005801">
    <property type="entry name" value="ADC_synthase"/>
</dbReference>
<reference evidence="3 4" key="1">
    <citation type="submission" date="2019-07" db="EMBL/GenBank/DDBJ databases">
        <title>Genomes of Cafeteria roenbergensis.</title>
        <authorList>
            <person name="Fischer M.G."/>
            <person name="Hackl T."/>
            <person name="Roman M."/>
        </authorList>
    </citation>
    <scope>NUCLEOTIDE SEQUENCE [LARGE SCALE GENOMIC DNA]</scope>
    <source>
        <strain evidence="3 4">BVI</strain>
    </source>
</reference>
<dbReference type="PANTHER" id="PTHR11236:SF9">
    <property type="entry name" value="ANTHRANILATE SYNTHASE COMPONENT 1"/>
    <property type="match status" value="1"/>
</dbReference>
<accession>A0A5A8C8N4</accession>
<organism evidence="3 4">
    <name type="scientific">Cafeteria roenbergensis</name>
    <name type="common">Marine flagellate</name>
    <dbReference type="NCBI Taxonomy" id="33653"/>
    <lineage>
        <taxon>Eukaryota</taxon>
        <taxon>Sar</taxon>
        <taxon>Stramenopiles</taxon>
        <taxon>Bigyra</taxon>
        <taxon>Opalozoa</taxon>
        <taxon>Bicosoecida</taxon>
        <taxon>Cafeteriaceae</taxon>
        <taxon>Cafeteria</taxon>
    </lineage>
</organism>
<dbReference type="Proteomes" id="UP000323011">
    <property type="component" value="Unassembled WGS sequence"/>
</dbReference>
<name>A0A5A8C8N4_CAFRO</name>
<evidence type="ECO:0000259" key="2">
    <source>
        <dbReference type="Pfam" id="PF04715"/>
    </source>
</evidence>
<dbReference type="AlphaFoldDB" id="A0A5A8C8N4"/>
<dbReference type="EMBL" id="VLTN01000047">
    <property type="protein sequence ID" value="KAA0149017.1"/>
    <property type="molecule type" value="Genomic_DNA"/>
</dbReference>
<keyword evidence="4" id="KW-1185">Reference proteome</keyword>
<feature type="domain" description="Chorismate-utilising enzyme C-terminal" evidence="1">
    <location>
        <begin position="279"/>
        <end position="553"/>
    </location>
</feature>
<dbReference type="InterPro" id="IPR006805">
    <property type="entry name" value="Anth_synth_I_N"/>
</dbReference>
<dbReference type="InterPro" id="IPR015890">
    <property type="entry name" value="Chorismate_C"/>
</dbReference>
<comment type="caution">
    <text evidence="3">The sequence shown here is derived from an EMBL/GenBank/DDBJ whole genome shotgun (WGS) entry which is preliminary data.</text>
</comment>
<dbReference type="InterPro" id="IPR019999">
    <property type="entry name" value="Anth_synth_I-like"/>
</dbReference>
<dbReference type="GO" id="GO:0000162">
    <property type="term" value="P:L-tryptophan biosynthetic process"/>
    <property type="evidence" value="ECO:0007669"/>
    <property type="project" value="TreeGrafter"/>
</dbReference>
<dbReference type="Pfam" id="PF00425">
    <property type="entry name" value="Chorismate_bind"/>
    <property type="match status" value="1"/>
</dbReference>
<protein>
    <recommendedName>
        <fullName evidence="5">Anthranilate synthase</fullName>
    </recommendedName>
</protein>
<evidence type="ECO:0000313" key="4">
    <source>
        <dbReference type="Proteomes" id="UP000323011"/>
    </source>
</evidence>
<dbReference type="Pfam" id="PF04715">
    <property type="entry name" value="Anth_synt_I_N"/>
    <property type="match status" value="1"/>
</dbReference>
<dbReference type="PANTHER" id="PTHR11236">
    <property type="entry name" value="AMINOBENZOATE/ANTHRANILATE SYNTHASE"/>
    <property type="match status" value="1"/>
</dbReference>